<organism evidence="1 2">
    <name type="scientific">Rhodocytophaga aerolata</name>
    <dbReference type="NCBI Taxonomy" id="455078"/>
    <lineage>
        <taxon>Bacteria</taxon>
        <taxon>Pseudomonadati</taxon>
        <taxon>Bacteroidota</taxon>
        <taxon>Cytophagia</taxon>
        <taxon>Cytophagales</taxon>
        <taxon>Rhodocytophagaceae</taxon>
        <taxon>Rhodocytophaga</taxon>
    </lineage>
</organism>
<evidence type="ECO:0000313" key="2">
    <source>
        <dbReference type="Proteomes" id="UP001168528"/>
    </source>
</evidence>
<gene>
    <name evidence="1" type="ORF">Q0590_09420</name>
</gene>
<reference evidence="1" key="1">
    <citation type="submission" date="2023-07" db="EMBL/GenBank/DDBJ databases">
        <title>The genome sequence of Rhodocytophaga aerolata KACC 12507.</title>
        <authorList>
            <person name="Zhang X."/>
        </authorList>
    </citation>
    <scope>NUCLEOTIDE SEQUENCE</scope>
    <source>
        <strain evidence="1">KACC 12507</strain>
    </source>
</reference>
<name>A0ABT8R2Y7_9BACT</name>
<protein>
    <submittedName>
        <fullName evidence="1">Uncharacterized protein</fullName>
    </submittedName>
</protein>
<comment type="caution">
    <text evidence="1">The sequence shown here is derived from an EMBL/GenBank/DDBJ whole genome shotgun (WGS) entry which is preliminary data.</text>
</comment>
<dbReference type="RefSeq" id="WP_302037271.1">
    <property type="nucleotide sequence ID" value="NZ_JAUKPO010000004.1"/>
</dbReference>
<sequence>MMRISIERKSVKVYPDTKQVIARFFFKGDERATHGIGHVLSLNEQEVFSTISPILQEYSKKHRNVTKLLNRH</sequence>
<dbReference type="Proteomes" id="UP001168528">
    <property type="component" value="Unassembled WGS sequence"/>
</dbReference>
<proteinExistence type="predicted"/>
<accession>A0ABT8R2Y7</accession>
<keyword evidence="2" id="KW-1185">Reference proteome</keyword>
<dbReference type="EMBL" id="JAUKPO010000004">
    <property type="protein sequence ID" value="MDO1446467.1"/>
    <property type="molecule type" value="Genomic_DNA"/>
</dbReference>
<evidence type="ECO:0000313" key="1">
    <source>
        <dbReference type="EMBL" id="MDO1446467.1"/>
    </source>
</evidence>